<protein>
    <submittedName>
        <fullName evidence="1">Putative polyhydroxyalkanoate system protein</fullName>
    </submittedName>
</protein>
<gene>
    <name evidence="1" type="ORF">HNQ51_001961</name>
</gene>
<comment type="caution">
    <text evidence="1">The sequence shown here is derived from an EMBL/GenBank/DDBJ whole genome shotgun (WGS) entry which is preliminary data.</text>
</comment>
<dbReference type="EMBL" id="JACHHO010000002">
    <property type="protein sequence ID" value="MBB5204647.1"/>
    <property type="molecule type" value="Genomic_DNA"/>
</dbReference>
<evidence type="ECO:0000313" key="2">
    <source>
        <dbReference type="Proteomes" id="UP000554837"/>
    </source>
</evidence>
<organism evidence="1 2">
    <name type="scientific">Inhella inkyongensis</name>
    <dbReference type="NCBI Taxonomy" id="392593"/>
    <lineage>
        <taxon>Bacteria</taxon>
        <taxon>Pseudomonadati</taxon>
        <taxon>Pseudomonadota</taxon>
        <taxon>Betaproteobacteria</taxon>
        <taxon>Burkholderiales</taxon>
        <taxon>Sphaerotilaceae</taxon>
        <taxon>Inhella</taxon>
    </lineage>
</organism>
<evidence type="ECO:0000313" key="1">
    <source>
        <dbReference type="EMBL" id="MBB5204647.1"/>
    </source>
</evidence>
<dbReference type="OrthoDB" id="287584at2"/>
<dbReference type="InterPro" id="IPR013433">
    <property type="entry name" value="PHA_gran_rgn"/>
</dbReference>
<name>A0A840S0P1_9BURK</name>
<dbReference type="NCBIfam" id="TIGR02610">
    <property type="entry name" value="PHA_gran_rgn"/>
    <property type="match status" value="1"/>
</dbReference>
<proteinExistence type="predicted"/>
<dbReference type="AlphaFoldDB" id="A0A840S0P1"/>
<accession>A0A840S0P1</accession>
<dbReference type="RefSeq" id="WP_138855694.1">
    <property type="nucleotide sequence ID" value="NZ_CP040709.1"/>
</dbReference>
<sequence>MSSIRIHRDHHLGLKKAREVAWKWAEDAEAKLGMECTVYEGEDSDTIEFTRSGVKGELVVDAETFELKAKLGLLLGALRGTIEAEIERELDELLAAQKGAKAPKKRK</sequence>
<reference evidence="1 2" key="1">
    <citation type="submission" date="2020-08" db="EMBL/GenBank/DDBJ databases">
        <title>Genomic Encyclopedia of Type Strains, Phase IV (KMG-IV): sequencing the most valuable type-strain genomes for metagenomic binning, comparative biology and taxonomic classification.</title>
        <authorList>
            <person name="Goeker M."/>
        </authorList>
    </citation>
    <scope>NUCLEOTIDE SEQUENCE [LARGE SCALE GENOMIC DNA]</scope>
    <source>
        <strain evidence="1 2">DSM 23958</strain>
    </source>
</reference>
<dbReference type="Pfam" id="PF09650">
    <property type="entry name" value="PHA_gran_rgn"/>
    <property type="match status" value="1"/>
</dbReference>
<dbReference type="Proteomes" id="UP000554837">
    <property type="component" value="Unassembled WGS sequence"/>
</dbReference>
<keyword evidence="2" id="KW-1185">Reference proteome</keyword>